<feature type="region of interest" description="Disordered" evidence="1">
    <location>
        <begin position="44"/>
        <end position="105"/>
    </location>
</feature>
<dbReference type="AlphaFoldDB" id="A0A5B7JDN9"/>
<reference evidence="2 3" key="1">
    <citation type="submission" date="2019-05" db="EMBL/GenBank/DDBJ databases">
        <title>Another draft genome of Portunus trituberculatus and its Hox gene families provides insights of decapod evolution.</title>
        <authorList>
            <person name="Jeong J.-H."/>
            <person name="Song I."/>
            <person name="Kim S."/>
            <person name="Choi T."/>
            <person name="Kim D."/>
            <person name="Ryu S."/>
            <person name="Kim W."/>
        </authorList>
    </citation>
    <scope>NUCLEOTIDE SEQUENCE [LARGE SCALE GENOMIC DNA]</scope>
    <source>
        <tissue evidence="2">Muscle</tissue>
    </source>
</reference>
<keyword evidence="3" id="KW-1185">Reference proteome</keyword>
<dbReference type="Proteomes" id="UP000324222">
    <property type="component" value="Unassembled WGS sequence"/>
</dbReference>
<proteinExistence type="predicted"/>
<evidence type="ECO:0000313" key="3">
    <source>
        <dbReference type="Proteomes" id="UP000324222"/>
    </source>
</evidence>
<evidence type="ECO:0000256" key="1">
    <source>
        <dbReference type="SAM" id="MobiDB-lite"/>
    </source>
</evidence>
<name>A0A5B7JDN9_PORTR</name>
<sequence>MKEQRYPQRVVSAYKECIHDPREDTDASPHHASSHYMFLAAFPGGALSHTPQHSPPITPRPLCKATQPIPSPTSPHPAPPRPAPSLPMSGKQSGKSLRGMGNVMI</sequence>
<organism evidence="2 3">
    <name type="scientific">Portunus trituberculatus</name>
    <name type="common">Swimming crab</name>
    <name type="synonym">Neptunus trituberculatus</name>
    <dbReference type="NCBI Taxonomy" id="210409"/>
    <lineage>
        <taxon>Eukaryota</taxon>
        <taxon>Metazoa</taxon>
        <taxon>Ecdysozoa</taxon>
        <taxon>Arthropoda</taxon>
        <taxon>Crustacea</taxon>
        <taxon>Multicrustacea</taxon>
        <taxon>Malacostraca</taxon>
        <taxon>Eumalacostraca</taxon>
        <taxon>Eucarida</taxon>
        <taxon>Decapoda</taxon>
        <taxon>Pleocyemata</taxon>
        <taxon>Brachyura</taxon>
        <taxon>Eubrachyura</taxon>
        <taxon>Portunoidea</taxon>
        <taxon>Portunidae</taxon>
        <taxon>Portuninae</taxon>
        <taxon>Portunus</taxon>
    </lineage>
</organism>
<dbReference type="EMBL" id="VSRR010100088">
    <property type="protein sequence ID" value="MPC94860.1"/>
    <property type="molecule type" value="Genomic_DNA"/>
</dbReference>
<evidence type="ECO:0000313" key="2">
    <source>
        <dbReference type="EMBL" id="MPC94860.1"/>
    </source>
</evidence>
<feature type="compositionally biased region" description="Pro residues" evidence="1">
    <location>
        <begin position="69"/>
        <end position="85"/>
    </location>
</feature>
<accession>A0A5B7JDN9</accession>
<comment type="caution">
    <text evidence="2">The sequence shown here is derived from an EMBL/GenBank/DDBJ whole genome shotgun (WGS) entry which is preliminary data.</text>
</comment>
<protein>
    <submittedName>
        <fullName evidence="2">Uncharacterized protein</fullName>
    </submittedName>
</protein>
<gene>
    <name evidence="2" type="ORF">E2C01_090049</name>
</gene>